<name>A0ABT1ECI4_9FIRM</name>
<organism evidence="3 4">
    <name type="scientific">Aequitasia blattaphilus</name>
    <dbReference type="NCBI Taxonomy" id="2949332"/>
    <lineage>
        <taxon>Bacteria</taxon>
        <taxon>Bacillati</taxon>
        <taxon>Bacillota</taxon>
        <taxon>Clostridia</taxon>
        <taxon>Lachnospirales</taxon>
        <taxon>Lachnospiraceae</taxon>
        <taxon>Aequitasia</taxon>
    </lineage>
</organism>
<feature type="transmembrane region" description="Helical" evidence="1">
    <location>
        <begin position="57"/>
        <end position="74"/>
    </location>
</feature>
<dbReference type="EMBL" id="JAMZFW010000031">
    <property type="protein sequence ID" value="MCP1103544.1"/>
    <property type="molecule type" value="Genomic_DNA"/>
</dbReference>
<keyword evidence="1" id="KW-0472">Membrane</keyword>
<dbReference type="Pfam" id="PF22570">
    <property type="entry name" value="LiaF-TM"/>
    <property type="match status" value="1"/>
</dbReference>
<accession>A0ABT1ECI4</accession>
<protein>
    <submittedName>
        <fullName evidence="3">Cell wall-active antibiotics response protein</fullName>
    </submittedName>
</protein>
<dbReference type="InterPro" id="IPR054331">
    <property type="entry name" value="LiaF_TM"/>
</dbReference>
<feature type="transmembrane region" description="Helical" evidence="1">
    <location>
        <begin position="32"/>
        <end position="50"/>
    </location>
</feature>
<dbReference type="Proteomes" id="UP001523566">
    <property type="component" value="Unassembled WGS sequence"/>
</dbReference>
<keyword evidence="1" id="KW-0812">Transmembrane</keyword>
<keyword evidence="4" id="KW-1185">Reference proteome</keyword>
<feature type="domain" description="LiaF transmembrane" evidence="2">
    <location>
        <begin position="7"/>
        <end position="102"/>
    </location>
</feature>
<feature type="transmembrane region" description="Helical" evidence="1">
    <location>
        <begin position="7"/>
        <end position="26"/>
    </location>
</feature>
<evidence type="ECO:0000256" key="1">
    <source>
        <dbReference type="SAM" id="Phobius"/>
    </source>
</evidence>
<evidence type="ECO:0000313" key="4">
    <source>
        <dbReference type="Proteomes" id="UP001523566"/>
    </source>
</evidence>
<evidence type="ECO:0000313" key="3">
    <source>
        <dbReference type="EMBL" id="MCP1103544.1"/>
    </source>
</evidence>
<dbReference type="RefSeq" id="WP_262067317.1">
    <property type="nucleotide sequence ID" value="NZ_JAMXOD010000031.1"/>
</dbReference>
<proteinExistence type="predicted"/>
<comment type="caution">
    <text evidence="3">The sequence shown here is derived from an EMBL/GenBank/DDBJ whole genome shotgun (WGS) entry which is preliminary data.</text>
</comment>
<reference evidence="3 4" key="1">
    <citation type="journal article" date="2022" name="Genome Biol. Evol.">
        <title>Host diet, physiology and behaviors set the stage for Lachnospiraceae cladogenesis.</title>
        <authorList>
            <person name="Vera-Ponce De Leon A."/>
            <person name="Schneider M."/>
            <person name="Jahnes B.C."/>
            <person name="Sadowski V."/>
            <person name="Camuy-Velez L.A."/>
            <person name="Duan J."/>
            <person name="Sabree Z.L."/>
        </authorList>
    </citation>
    <scope>NUCLEOTIDE SEQUENCE [LARGE SCALE GENOMIC DNA]</scope>
    <source>
        <strain evidence="3 4">PAL113</strain>
    </source>
</reference>
<keyword evidence="1" id="KW-1133">Transmembrane helix</keyword>
<gene>
    <name evidence="3" type="ORF">NK125_14165</name>
</gene>
<feature type="transmembrane region" description="Helical" evidence="1">
    <location>
        <begin position="80"/>
        <end position="97"/>
    </location>
</feature>
<sequence>MKKERVFWGVFLILAAVIMICGKMDILPDFGMFKITIGILLVASFVHCIMHRSLSGLLFTIAFLCILFSKELGLEKITPFPVLLAAVLLSIGLEFLFPKKTKYIETNYEYQNHHSTEWTVDDNVNDGESDHIEYATTFGAGVKYISSSNFKSARLKASFGGMKVYFDNALIPDGLATIQLDVKFSGVELYIPKGWKIVNDARCAFGAIDEKNPNRYDENGPTLRFVGEVSFAGVEIIYV</sequence>
<evidence type="ECO:0000259" key="2">
    <source>
        <dbReference type="Pfam" id="PF22570"/>
    </source>
</evidence>